<sequence length="287" mass="32026">MAGFEETAIGFKGIFQKTFNDTKCDADVMATIVKSNDLSEKYVWLGNFPNMKEWVGERNIKKFQDYGYALENKLFEATVTVPHTHLEYDKVGLYRPAIEQMAFNAKNFGAQLIAEVLLNGADAINGKCYDQKAFFAADHEVGRDTYANLGAGALNGENLLAAESFMRSIKGENGNNLRIVPTHLVCGSRNLSAAIQSINKEYLAGGETNPTFKRYELLLLPEITDKSWYLMDLSKPVKPFVKQVAKDGLFEASDDDKFMKNHALFGCKSFMNAGYALWQLAYKSTGI</sequence>
<reference evidence="2 3" key="1">
    <citation type="submission" date="2015-11" db="EMBL/GenBank/DDBJ databases">
        <authorList>
            <consortium name="Pathogen Informatics"/>
        </authorList>
    </citation>
    <scope>NUCLEOTIDE SEQUENCE [LARGE SCALE GENOMIC DNA]</scope>
    <source>
        <strain evidence="2 3">006A-0059</strain>
    </source>
</reference>
<dbReference type="RefSeq" id="WP_059435382.1">
    <property type="nucleotide sequence ID" value="NZ_FAVB01000005.1"/>
</dbReference>
<dbReference type="Proteomes" id="UP000052237">
    <property type="component" value="Unassembled WGS sequence"/>
</dbReference>
<proteinExistence type="predicted"/>
<evidence type="ECO:0000313" key="2">
    <source>
        <dbReference type="EMBL" id="CUU88006.1"/>
    </source>
</evidence>
<dbReference type="InterPro" id="IPR018774">
    <property type="entry name" value="Phage_Mu_GpT"/>
</dbReference>
<keyword evidence="3" id="KW-1185">Reference proteome</keyword>
<dbReference type="AlphaFoldDB" id="A0A0S4SNR8"/>
<dbReference type="EMBL" id="FAVB01000005">
    <property type="protein sequence ID" value="CUU88006.1"/>
    <property type="molecule type" value="Genomic_DNA"/>
</dbReference>
<name>A0A0S4SNR8_CAMHY</name>
<accession>A0A0S4SNR8</accession>
<feature type="domain" description="Bacteriophage Mu GpT" evidence="1">
    <location>
        <begin position="8"/>
        <end position="143"/>
    </location>
</feature>
<gene>
    <name evidence="2" type="ORF">ERS686654_01835</name>
</gene>
<organism evidence="2 3">
    <name type="scientific">Campylobacter hyointestinalis subsp. hyointestinalis</name>
    <dbReference type="NCBI Taxonomy" id="91352"/>
    <lineage>
        <taxon>Bacteria</taxon>
        <taxon>Pseudomonadati</taxon>
        <taxon>Campylobacterota</taxon>
        <taxon>Epsilonproteobacteria</taxon>
        <taxon>Campylobacterales</taxon>
        <taxon>Campylobacteraceae</taxon>
        <taxon>Campylobacter</taxon>
    </lineage>
</organism>
<feature type="domain" description="Bacteriophage Mu GpT" evidence="1">
    <location>
        <begin position="153"/>
        <end position="221"/>
    </location>
</feature>
<protein>
    <submittedName>
        <fullName evidence="2">Head protein</fullName>
    </submittedName>
</protein>
<evidence type="ECO:0000313" key="3">
    <source>
        <dbReference type="Proteomes" id="UP000052237"/>
    </source>
</evidence>
<dbReference type="Pfam" id="PF10124">
    <property type="entry name" value="Mu-like_gpT"/>
    <property type="match status" value="3"/>
</dbReference>
<feature type="domain" description="Bacteriophage Mu GpT" evidence="1">
    <location>
        <begin position="224"/>
        <end position="284"/>
    </location>
</feature>
<evidence type="ECO:0000259" key="1">
    <source>
        <dbReference type="Pfam" id="PF10124"/>
    </source>
</evidence>
<comment type="caution">
    <text evidence="2">The sequence shown here is derived from an EMBL/GenBank/DDBJ whole genome shotgun (WGS) entry which is preliminary data.</text>
</comment>